<dbReference type="GO" id="GO:0046685">
    <property type="term" value="P:response to arsenic-containing substance"/>
    <property type="evidence" value="ECO:0007669"/>
    <property type="project" value="UniProtKB-KW"/>
</dbReference>
<organism evidence="6 7">
    <name type="scientific">Veronia pacifica</name>
    <dbReference type="NCBI Taxonomy" id="1080227"/>
    <lineage>
        <taxon>Bacteria</taxon>
        <taxon>Pseudomonadati</taxon>
        <taxon>Pseudomonadota</taxon>
        <taxon>Gammaproteobacteria</taxon>
        <taxon>Vibrionales</taxon>
        <taxon>Vibrionaceae</taxon>
        <taxon>Veronia</taxon>
    </lineage>
</organism>
<dbReference type="SMART" id="SM00418">
    <property type="entry name" value="HTH_ARSR"/>
    <property type="match status" value="1"/>
</dbReference>
<dbReference type="EMBL" id="LYBM01000025">
    <property type="protein sequence ID" value="ODA32276.1"/>
    <property type="molecule type" value="Genomic_DNA"/>
</dbReference>
<dbReference type="OrthoDB" id="9793058at2"/>
<dbReference type="PRINTS" id="PR00778">
    <property type="entry name" value="HTHARSR"/>
</dbReference>
<keyword evidence="3" id="KW-0238">DNA-binding</keyword>
<evidence type="ECO:0000313" key="6">
    <source>
        <dbReference type="EMBL" id="ODA32276.1"/>
    </source>
</evidence>
<evidence type="ECO:0000256" key="1">
    <source>
        <dbReference type="ARBA" id="ARBA00022849"/>
    </source>
</evidence>
<keyword evidence="7" id="KW-1185">Reference proteome</keyword>
<accession>A0A1C3EG84</accession>
<evidence type="ECO:0000256" key="3">
    <source>
        <dbReference type="ARBA" id="ARBA00023125"/>
    </source>
</evidence>
<dbReference type="NCBIfam" id="NF007528">
    <property type="entry name" value="PRK10141.1"/>
    <property type="match status" value="1"/>
</dbReference>
<sequence>MCPLSFFKCLADETRLSLILLIKERGELCVCDLITGLALSQPKISRHLAQLRKCGLLVGRKQGQWVFYQINPELEKWCLNVLNETLKNNDAVIERAVIRLDEIKNQSGSTGCC</sequence>
<evidence type="ECO:0000259" key="5">
    <source>
        <dbReference type="PROSITE" id="PS50987"/>
    </source>
</evidence>
<dbReference type="Gene3D" id="1.10.10.10">
    <property type="entry name" value="Winged helix-like DNA-binding domain superfamily/Winged helix DNA-binding domain"/>
    <property type="match status" value="1"/>
</dbReference>
<dbReference type="Proteomes" id="UP000094936">
    <property type="component" value="Unassembled WGS sequence"/>
</dbReference>
<reference evidence="6 7" key="1">
    <citation type="submission" date="2016-05" db="EMBL/GenBank/DDBJ databases">
        <title>Genomic Taxonomy of the Vibrionaceae.</title>
        <authorList>
            <person name="Gomez-Gil B."/>
            <person name="Enciso-Ibarra J."/>
        </authorList>
    </citation>
    <scope>NUCLEOTIDE SEQUENCE [LARGE SCALE GENOMIC DNA]</scope>
    <source>
        <strain evidence="6 7">CAIM 1920</strain>
    </source>
</reference>
<dbReference type="InterPro" id="IPR036388">
    <property type="entry name" value="WH-like_DNA-bd_sf"/>
</dbReference>
<name>A0A1C3EG84_9GAMM</name>
<dbReference type="AlphaFoldDB" id="A0A1C3EG84"/>
<dbReference type="CDD" id="cd00090">
    <property type="entry name" value="HTH_ARSR"/>
    <property type="match status" value="1"/>
</dbReference>
<dbReference type="InterPro" id="IPR051081">
    <property type="entry name" value="HTH_MetalResp_TranReg"/>
</dbReference>
<protein>
    <submittedName>
        <fullName evidence="6">Transcriptional regulator</fullName>
    </submittedName>
</protein>
<dbReference type="GO" id="GO:0003700">
    <property type="term" value="F:DNA-binding transcription factor activity"/>
    <property type="evidence" value="ECO:0007669"/>
    <property type="project" value="InterPro"/>
</dbReference>
<dbReference type="InterPro" id="IPR018334">
    <property type="entry name" value="ArsR_HTH"/>
</dbReference>
<dbReference type="GO" id="GO:0003677">
    <property type="term" value="F:DNA binding"/>
    <property type="evidence" value="ECO:0007669"/>
    <property type="project" value="UniProtKB-KW"/>
</dbReference>
<keyword evidence="4" id="KW-0804">Transcription</keyword>
<dbReference type="NCBIfam" id="NF033788">
    <property type="entry name" value="HTH_metalloreg"/>
    <property type="match status" value="1"/>
</dbReference>
<gene>
    <name evidence="6" type="ORF">A8L45_13890</name>
</gene>
<dbReference type="SUPFAM" id="SSF46785">
    <property type="entry name" value="Winged helix' DNA-binding domain"/>
    <property type="match status" value="1"/>
</dbReference>
<evidence type="ECO:0000256" key="4">
    <source>
        <dbReference type="ARBA" id="ARBA00023163"/>
    </source>
</evidence>
<keyword evidence="1" id="KW-0059">Arsenical resistance</keyword>
<evidence type="ECO:0000313" key="7">
    <source>
        <dbReference type="Proteomes" id="UP000094936"/>
    </source>
</evidence>
<dbReference type="FunFam" id="1.10.10.10:FF:000279">
    <property type="entry name" value="Transcriptional regulator, ArsR family"/>
    <property type="match status" value="1"/>
</dbReference>
<dbReference type="InterPro" id="IPR001845">
    <property type="entry name" value="HTH_ArsR_DNA-bd_dom"/>
</dbReference>
<keyword evidence="2" id="KW-0805">Transcription regulation</keyword>
<dbReference type="Pfam" id="PF01022">
    <property type="entry name" value="HTH_5"/>
    <property type="match status" value="1"/>
</dbReference>
<dbReference type="InterPro" id="IPR036390">
    <property type="entry name" value="WH_DNA-bd_sf"/>
</dbReference>
<dbReference type="STRING" id="1080227.A8L45_13890"/>
<dbReference type="PANTHER" id="PTHR33154">
    <property type="entry name" value="TRANSCRIPTIONAL REGULATOR, ARSR FAMILY"/>
    <property type="match status" value="1"/>
</dbReference>
<dbReference type="InterPro" id="IPR011991">
    <property type="entry name" value="ArsR-like_HTH"/>
</dbReference>
<comment type="caution">
    <text evidence="6">The sequence shown here is derived from an EMBL/GenBank/DDBJ whole genome shotgun (WGS) entry which is preliminary data.</text>
</comment>
<dbReference type="PANTHER" id="PTHR33154:SF18">
    <property type="entry name" value="ARSENICAL RESISTANCE OPERON REPRESSOR"/>
    <property type="match status" value="1"/>
</dbReference>
<dbReference type="PROSITE" id="PS50987">
    <property type="entry name" value="HTH_ARSR_2"/>
    <property type="match status" value="1"/>
</dbReference>
<dbReference type="RefSeq" id="WP_068903277.1">
    <property type="nucleotide sequence ID" value="NZ_JBHUIF010000016.1"/>
</dbReference>
<feature type="domain" description="HTH arsR-type" evidence="5">
    <location>
        <begin position="1"/>
        <end position="93"/>
    </location>
</feature>
<evidence type="ECO:0000256" key="2">
    <source>
        <dbReference type="ARBA" id="ARBA00023015"/>
    </source>
</evidence>
<dbReference type="PROSITE" id="PS00846">
    <property type="entry name" value="HTH_ARSR_1"/>
    <property type="match status" value="1"/>
</dbReference>
<proteinExistence type="predicted"/>